<dbReference type="EMBL" id="NUEQ01000142">
    <property type="protein sequence ID" value="PEJ23722.1"/>
    <property type="molecule type" value="Genomic_DNA"/>
</dbReference>
<evidence type="ECO:0000313" key="2">
    <source>
        <dbReference type="Proteomes" id="UP000220106"/>
    </source>
</evidence>
<dbReference type="AlphaFoldDB" id="A0AAX0RWT1"/>
<sequence>MILLNLNLEIPSSLDEGVVCERHYTLNWLVNYMEQEWEEVRTDT</sequence>
<dbReference type="Pfam" id="PF14094">
    <property type="entry name" value="DUF4272"/>
    <property type="match status" value="1"/>
</dbReference>
<dbReference type="InterPro" id="IPR025368">
    <property type="entry name" value="DUF4272"/>
</dbReference>
<reference evidence="1 2" key="1">
    <citation type="submission" date="2017-09" db="EMBL/GenBank/DDBJ databases">
        <title>Large-scale bioinformatics analysis of Bacillus genomes uncovers conserved roles of natural products in bacterial physiology.</title>
        <authorList>
            <consortium name="Agbiome Team Llc"/>
            <person name="Bleich R.M."/>
            <person name="Kirk G.J."/>
            <person name="Santa Maria K.C."/>
            <person name="Allen S.E."/>
            <person name="Farag S."/>
            <person name="Shank E.A."/>
            <person name="Bowers A."/>
        </authorList>
    </citation>
    <scope>NUCLEOTIDE SEQUENCE [LARGE SCALE GENOMIC DNA]</scope>
    <source>
        <strain evidence="1 2">AFS003229</strain>
    </source>
</reference>
<evidence type="ECO:0008006" key="3">
    <source>
        <dbReference type="Google" id="ProtNLM"/>
    </source>
</evidence>
<protein>
    <recommendedName>
        <fullName evidence="3">DUF4272 domain-containing protein</fullName>
    </recommendedName>
</protein>
<proteinExistence type="predicted"/>
<accession>A0AAX0RWT1</accession>
<gene>
    <name evidence="1" type="ORF">CN689_27810</name>
</gene>
<organism evidence="1 2">
    <name type="scientific">Peribacillus butanolivorans</name>
    <dbReference type="NCBI Taxonomy" id="421767"/>
    <lineage>
        <taxon>Bacteria</taxon>
        <taxon>Bacillati</taxon>
        <taxon>Bacillota</taxon>
        <taxon>Bacilli</taxon>
        <taxon>Bacillales</taxon>
        <taxon>Bacillaceae</taxon>
        <taxon>Peribacillus</taxon>
    </lineage>
</organism>
<comment type="caution">
    <text evidence="1">The sequence shown here is derived from an EMBL/GenBank/DDBJ whole genome shotgun (WGS) entry which is preliminary data.</text>
</comment>
<evidence type="ECO:0000313" key="1">
    <source>
        <dbReference type="EMBL" id="PEJ23722.1"/>
    </source>
</evidence>
<dbReference type="Proteomes" id="UP000220106">
    <property type="component" value="Unassembled WGS sequence"/>
</dbReference>
<name>A0AAX0RWT1_9BACI</name>